<dbReference type="Proteomes" id="UP000026960">
    <property type="component" value="Chromosome 7"/>
</dbReference>
<feature type="region of interest" description="Disordered" evidence="1">
    <location>
        <begin position="1"/>
        <end position="36"/>
    </location>
</feature>
<sequence>MALRAHASKLRIPAAAPRWTPPPSRPVSTAPKATLGTDSYTSRQYEAANSIAYLGQGTLVIPHPTMMAS</sequence>
<keyword evidence="3" id="KW-1185">Reference proteome</keyword>
<dbReference type="EnsemblPlants" id="OBART07G02940.1">
    <property type="protein sequence ID" value="OBART07G02940.1"/>
    <property type="gene ID" value="OBART07G02940"/>
</dbReference>
<dbReference type="HOGENOM" id="CLU_2779862_0_0_1"/>
<evidence type="ECO:0000313" key="2">
    <source>
        <dbReference type="EnsemblPlants" id="OBART07G02940.1"/>
    </source>
</evidence>
<reference evidence="2" key="1">
    <citation type="journal article" date="2009" name="Rice">
        <title>De Novo Next Generation Sequencing of Plant Genomes.</title>
        <authorList>
            <person name="Rounsley S."/>
            <person name="Marri P.R."/>
            <person name="Yu Y."/>
            <person name="He R."/>
            <person name="Sisneros N."/>
            <person name="Goicoechea J.L."/>
            <person name="Lee S.J."/>
            <person name="Angelova A."/>
            <person name="Kudrna D."/>
            <person name="Luo M."/>
            <person name="Affourtit J."/>
            <person name="Desany B."/>
            <person name="Knight J."/>
            <person name="Niazi F."/>
            <person name="Egholm M."/>
            <person name="Wing R.A."/>
        </authorList>
    </citation>
    <scope>NUCLEOTIDE SEQUENCE [LARGE SCALE GENOMIC DNA]</scope>
    <source>
        <strain evidence="2">cv. IRGC 105608</strain>
    </source>
</reference>
<dbReference type="AlphaFoldDB" id="A0A0D3GM89"/>
<evidence type="ECO:0000256" key="1">
    <source>
        <dbReference type="SAM" id="MobiDB-lite"/>
    </source>
</evidence>
<reference evidence="2" key="2">
    <citation type="submission" date="2015-03" db="UniProtKB">
        <authorList>
            <consortium name="EnsemblPlants"/>
        </authorList>
    </citation>
    <scope>IDENTIFICATION</scope>
</reference>
<protein>
    <submittedName>
        <fullName evidence="2">Uncharacterized protein</fullName>
    </submittedName>
</protein>
<dbReference type="Gramene" id="OBART07G02940.1">
    <property type="protein sequence ID" value="OBART07G02940.1"/>
    <property type="gene ID" value="OBART07G02940"/>
</dbReference>
<accession>A0A0D3GM89</accession>
<organism evidence="2">
    <name type="scientific">Oryza barthii</name>
    <dbReference type="NCBI Taxonomy" id="65489"/>
    <lineage>
        <taxon>Eukaryota</taxon>
        <taxon>Viridiplantae</taxon>
        <taxon>Streptophyta</taxon>
        <taxon>Embryophyta</taxon>
        <taxon>Tracheophyta</taxon>
        <taxon>Spermatophyta</taxon>
        <taxon>Magnoliopsida</taxon>
        <taxon>Liliopsida</taxon>
        <taxon>Poales</taxon>
        <taxon>Poaceae</taxon>
        <taxon>BOP clade</taxon>
        <taxon>Oryzoideae</taxon>
        <taxon>Oryzeae</taxon>
        <taxon>Oryzinae</taxon>
        <taxon>Oryza</taxon>
    </lineage>
</organism>
<proteinExistence type="predicted"/>
<evidence type="ECO:0000313" key="3">
    <source>
        <dbReference type="Proteomes" id="UP000026960"/>
    </source>
</evidence>
<dbReference type="PaxDb" id="65489-OBART07G02940.1"/>
<name>A0A0D3GM89_9ORYZ</name>